<dbReference type="AlphaFoldDB" id="A0A8J7FJH1"/>
<gene>
    <name evidence="2" type="ORF">INR99_04825</name>
</gene>
<feature type="region of interest" description="Disordered" evidence="1">
    <location>
        <begin position="39"/>
        <end position="62"/>
    </location>
</feature>
<dbReference type="RefSeq" id="WP_194115197.1">
    <property type="nucleotide sequence ID" value="NZ_JADFUA010000002.1"/>
</dbReference>
<organism evidence="2 3">
    <name type="scientific">Chitinilyticum piscinae</name>
    <dbReference type="NCBI Taxonomy" id="2866724"/>
    <lineage>
        <taxon>Bacteria</taxon>
        <taxon>Pseudomonadati</taxon>
        <taxon>Pseudomonadota</taxon>
        <taxon>Betaproteobacteria</taxon>
        <taxon>Neisseriales</taxon>
        <taxon>Chitinibacteraceae</taxon>
        <taxon>Chitinilyticum</taxon>
    </lineage>
</organism>
<comment type="caution">
    <text evidence="2">The sequence shown here is derived from an EMBL/GenBank/DDBJ whole genome shotgun (WGS) entry which is preliminary data.</text>
</comment>
<reference evidence="2 3" key="1">
    <citation type="submission" date="2020-10" db="EMBL/GenBank/DDBJ databases">
        <title>The genome sequence of Chitinilyticum litopenaei 4Y14.</title>
        <authorList>
            <person name="Liu Y."/>
        </authorList>
    </citation>
    <scope>NUCLEOTIDE SEQUENCE [LARGE SCALE GENOMIC DNA]</scope>
    <source>
        <strain evidence="2 3">4Y14</strain>
    </source>
</reference>
<keyword evidence="3" id="KW-1185">Reference proteome</keyword>
<protein>
    <submittedName>
        <fullName evidence="2">Zinc-ribbon domain-containing protein</fullName>
    </submittedName>
</protein>
<feature type="compositionally biased region" description="Low complexity" evidence="1">
    <location>
        <begin position="42"/>
        <end position="62"/>
    </location>
</feature>
<dbReference type="Gene3D" id="2.10.290.10">
    <property type="entry name" value="YfgJ-like"/>
    <property type="match status" value="1"/>
</dbReference>
<dbReference type="InterPro" id="IPR029037">
    <property type="entry name" value="DUF1407/YfgJ-like_sf"/>
</dbReference>
<accession>A0A8J7FJH1</accession>
<dbReference type="EMBL" id="JADFUA010000002">
    <property type="protein sequence ID" value="MBE9608667.1"/>
    <property type="molecule type" value="Genomic_DNA"/>
</dbReference>
<evidence type="ECO:0000313" key="3">
    <source>
        <dbReference type="Proteomes" id="UP000604481"/>
    </source>
</evidence>
<name>A0A8J7FJH1_9NEIS</name>
<dbReference type="SUPFAM" id="SSF161187">
    <property type="entry name" value="YfgJ-like"/>
    <property type="match status" value="1"/>
</dbReference>
<dbReference type="Proteomes" id="UP000604481">
    <property type="component" value="Unassembled WGS sequence"/>
</dbReference>
<sequence>MSDGLIPCPDCGKPLEVMKACGAIQYFCPHCNELKSGKRVRAAQAPQQDTPAAPDATPNQGG</sequence>
<dbReference type="Pfam" id="PF07191">
    <property type="entry name" value="Zn_ribbon_6"/>
    <property type="match status" value="1"/>
</dbReference>
<dbReference type="InterPro" id="IPR010807">
    <property type="entry name" value="YfgJ-like"/>
</dbReference>
<proteinExistence type="predicted"/>
<evidence type="ECO:0000256" key="1">
    <source>
        <dbReference type="SAM" id="MobiDB-lite"/>
    </source>
</evidence>
<evidence type="ECO:0000313" key="2">
    <source>
        <dbReference type="EMBL" id="MBE9608667.1"/>
    </source>
</evidence>